<gene>
    <name evidence="1" type="ORF">Xbed_03742</name>
</gene>
<dbReference type="Proteomes" id="UP000194204">
    <property type="component" value="Unassembled WGS sequence"/>
</dbReference>
<comment type="caution">
    <text evidence="1">The sequence shown here is derived from an EMBL/GenBank/DDBJ whole genome shotgun (WGS) entry which is preliminary data.</text>
</comment>
<sequence length="282" mass="30470">MVGAVTIMRLLFEGIGELAQAAQFIQLQAGGLAVRRHHRCQPLLLIIGVVPLAAIRQQALAQFAVGAVLVFFGVPQRIGQRGQVALFIVMELPAIARRQHTFNQLPEFIITIIKRLAGRQFYFGQRTVRVVTEGGDRPCRVRFPDNLAMAPLAAGDAPQRVDFANDQPVRVIMVVGFTAFAVPIGGDARLIVIAEMVTPVATGGSHADDTPLFIISQAEIGLVGIMPADHPPLCIIVMPQVIVLERVTLMQVAVLIIMAGDQPLGCLLLQIIHGPELLILIT</sequence>
<dbReference type="EMBL" id="MUBK01000114">
    <property type="protein sequence ID" value="OTA14075.1"/>
    <property type="molecule type" value="Genomic_DNA"/>
</dbReference>
<proteinExistence type="predicted"/>
<organism evidence="1 2">
    <name type="scientific">Xenorhabdus beddingii</name>
    <dbReference type="NCBI Taxonomy" id="40578"/>
    <lineage>
        <taxon>Bacteria</taxon>
        <taxon>Pseudomonadati</taxon>
        <taxon>Pseudomonadota</taxon>
        <taxon>Gammaproteobacteria</taxon>
        <taxon>Enterobacterales</taxon>
        <taxon>Morganellaceae</taxon>
        <taxon>Xenorhabdus</taxon>
    </lineage>
</organism>
<evidence type="ECO:0000313" key="1">
    <source>
        <dbReference type="EMBL" id="OTA14075.1"/>
    </source>
</evidence>
<protein>
    <submittedName>
        <fullName evidence="1">Uncharacterized protein</fullName>
    </submittedName>
</protein>
<accession>A0A1Y2S642</accession>
<evidence type="ECO:0000313" key="2">
    <source>
        <dbReference type="Proteomes" id="UP000194204"/>
    </source>
</evidence>
<dbReference type="AlphaFoldDB" id="A0A1Y2S642"/>
<reference evidence="1 2" key="1">
    <citation type="submission" date="2017-01" db="EMBL/GenBank/DDBJ databases">
        <title>Deconstructing symbiosis and pathogenesis requirements using a combined genomic-metabolomic approach.</title>
        <authorList>
            <person name="Tobias N.J."/>
            <person name="Wolff H."/>
            <person name="Djahanschiri B."/>
            <person name="Ebersberger I."/>
            <person name="Bode H.B."/>
        </authorList>
    </citation>
    <scope>NUCLEOTIDE SEQUENCE [LARGE SCALE GENOMIC DNA]</scope>
    <source>
        <strain evidence="1 2">DSM 4764</strain>
    </source>
</reference>
<keyword evidence="2" id="KW-1185">Reference proteome</keyword>
<name>A0A1Y2S642_9GAMM</name>